<sequence>MAGLSETSTLHLNGRFNCPCSPGSPQNSTLQSFIGNDYFCESGNPATDNSWHHNVYTSDPLWDGKGCGSIEGVCCAAPGLPWFNK</sequence>
<name>A0A1X7SU88_AMPQE</name>
<dbReference type="AlphaFoldDB" id="A0A1X7SU88"/>
<organism evidence="1">
    <name type="scientific">Amphimedon queenslandica</name>
    <name type="common">Sponge</name>
    <dbReference type="NCBI Taxonomy" id="400682"/>
    <lineage>
        <taxon>Eukaryota</taxon>
        <taxon>Metazoa</taxon>
        <taxon>Porifera</taxon>
        <taxon>Demospongiae</taxon>
        <taxon>Heteroscleromorpha</taxon>
        <taxon>Haplosclerida</taxon>
        <taxon>Niphatidae</taxon>
        <taxon>Amphimedon</taxon>
    </lineage>
</organism>
<protein>
    <submittedName>
        <fullName evidence="1">Uncharacterized protein</fullName>
    </submittedName>
</protein>
<accession>A0A1X7SU88</accession>
<dbReference type="EnsemblMetazoa" id="Aqu2.1.05643_001">
    <property type="protein sequence ID" value="Aqu2.1.05643_001"/>
    <property type="gene ID" value="Aqu2.1.05643"/>
</dbReference>
<proteinExistence type="predicted"/>
<reference evidence="1" key="1">
    <citation type="submission" date="2017-05" db="UniProtKB">
        <authorList>
            <consortium name="EnsemblMetazoa"/>
        </authorList>
    </citation>
    <scope>IDENTIFICATION</scope>
</reference>
<evidence type="ECO:0000313" key="1">
    <source>
        <dbReference type="EnsemblMetazoa" id="Aqu2.1.05643_001"/>
    </source>
</evidence>
<dbReference type="InParanoid" id="A0A1X7SU88"/>